<gene>
    <name evidence="10" type="primary">Usp16</name>
    <name evidence="10" type="ORF">CEXT_176601</name>
</gene>
<dbReference type="InterPro" id="IPR013083">
    <property type="entry name" value="Znf_RING/FYVE/PHD"/>
</dbReference>
<dbReference type="InterPro" id="IPR038765">
    <property type="entry name" value="Papain-like_cys_pep_sf"/>
</dbReference>
<evidence type="ECO:0000259" key="8">
    <source>
        <dbReference type="PROSITE" id="PS50235"/>
    </source>
</evidence>
<evidence type="ECO:0000313" key="11">
    <source>
        <dbReference type="Proteomes" id="UP001054945"/>
    </source>
</evidence>
<dbReference type="Pfam" id="PF00443">
    <property type="entry name" value="UCH"/>
    <property type="match status" value="1"/>
</dbReference>
<feature type="compositionally biased region" description="Basic residues" evidence="7">
    <location>
        <begin position="1"/>
        <end position="11"/>
    </location>
</feature>
<dbReference type="AlphaFoldDB" id="A0AAV4Y5B1"/>
<dbReference type="EMBL" id="BPLR01001420">
    <property type="protein sequence ID" value="GIZ02228.1"/>
    <property type="molecule type" value="Genomic_DNA"/>
</dbReference>
<dbReference type="GO" id="GO:0008270">
    <property type="term" value="F:zinc ion binding"/>
    <property type="evidence" value="ECO:0007669"/>
    <property type="project" value="UniProtKB-KW"/>
</dbReference>
<protein>
    <recommendedName>
        <fullName evidence="2">ubiquitinyl hydrolase 1</fullName>
        <ecNumber evidence="2">3.4.19.12</ecNumber>
    </recommendedName>
</protein>
<keyword evidence="4 6" id="KW-0863">Zinc-finger</keyword>
<dbReference type="Gene3D" id="3.30.40.10">
    <property type="entry name" value="Zinc/RING finger domain, C3HC4 (zinc finger)"/>
    <property type="match status" value="1"/>
</dbReference>
<sequence>MTKKKSSRQKRQKDATDTSEAENEISVPFQGKLCPHVNRAVNLGRVKRTLKIGSISTCNGCADPPPEDETPEVWLCLQCGYCGCGRMAPQKHGLQHFKTIHSDCHSLVLSTSSSVVWCYDCDDEVQLQSSKNLKQSVDFILKMKVNNNNNVEVAKNEKKSSNQPSLLETVPKEENNCKKVSNGILKISETKTENKNKKNLVPVKISAKGLRNLGNTCYFNAVMQNLCQTSLLFHGLDESCSVDYKWDIPKLIIVNDTVVEEPKAEPLSITLPKEFLFVHTFYVFLKKMISNPQKSETINPEDLFKLLQKKAPQFQSYAQQDSHELLRSFLEGIKQDEIKRHRKAILRHFNVMENTEDLDDCTKKLIKEIVLTNVLRNPYSTINFLACQDLHFPSRQNAQINVSVELKMDI</sequence>
<dbReference type="Pfam" id="PF02148">
    <property type="entry name" value="zf-UBP"/>
    <property type="match status" value="1"/>
</dbReference>
<evidence type="ECO:0000256" key="2">
    <source>
        <dbReference type="ARBA" id="ARBA00012759"/>
    </source>
</evidence>
<evidence type="ECO:0000256" key="4">
    <source>
        <dbReference type="ARBA" id="ARBA00022771"/>
    </source>
</evidence>
<evidence type="ECO:0000256" key="7">
    <source>
        <dbReference type="SAM" id="MobiDB-lite"/>
    </source>
</evidence>
<keyword evidence="10" id="KW-0378">Hydrolase</keyword>
<reference evidence="10 11" key="1">
    <citation type="submission" date="2021-06" db="EMBL/GenBank/DDBJ databases">
        <title>Caerostris extrusa draft genome.</title>
        <authorList>
            <person name="Kono N."/>
            <person name="Arakawa K."/>
        </authorList>
    </citation>
    <scope>NUCLEOTIDE SEQUENCE [LARGE SCALE GENOMIC DNA]</scope>
</reference>
<dbReference type="InterPro" id="IPR001394">
    <property type="entry name" value="Peptidase_C19_UCH"/>
</dbReference>
<dbReference type="InterPro" id="IPR028889">
    <property type="entry name" value="USP"/>
</dbReference>
<evidence type="ECO:0000256" key="1">
    <source>
        <dbReference type="ARBA" id="ARBA00000707"/>
    </source>
</evidence>
<dbReference type="InterPro" id="IPR018200">
    <property type="entry name" value="USP_CS"/>
</dbReference>
<feature type="region of interest" description="Disordered" evidence="7">
    <location>
        <begin position="1"/>
        <end position="23"/>
    </location>
</feature>
<comment type="catalytic activity">
    <reaction evidence="1">
        <text>Thiol-dependent hydrolysis of ester, thioester, amide, peptide and isopeptide bonds formed by the C-terminal Gly of ubiquitin (a 76-residue protein attached to proteins as an intracellular targeting signal).</text>
        <dbReference type="EC" id="3.4.19.12"/>
    </reaction>
</comment>
<proteinExistence type="predicted"/>
<comment type="caution">
    <text evidence="10">The sequence shown here is derived from an EMBL/GenBank/DDBJ whole genome shotgun (WGS) entry which is preliminary data.</text>
</comment>
<dbReference type="InterPro" id="IPR001607">
    <property type="entry name" value="Znf_UBP"/>
</dbReference>
<dbReference type="Proteomes" id="UP001054945">
    <property type="component" value="Unassembled WGS sequence"/>
</dbReference>
<evidence type="ECO:0000259" key="9">
    <source>
        <dbReference type="PROSITE" id="PS50271"/>
    </source>
</evidence>
<keyword evidence="3" id="KW-0479">Metal-binding</keyword>
<dbReference type="PROSITE" id="PS00972">
    <property type="entry name" value="USP_1"/>
    <property type="match status" value="1"/>
</dbReference>
<dbReference type="PROSITE" id="PS50271">
    <property type="entry name" value="ZF_UBP"/>
    <property type="match status" value="1"/>
</dbReference>
<name>A0AAV4Y5B1_CAEEX</name>
<dbReference type="GO" id="GO:0004843">
    <property type="term" value="F:cysteine-type deubiquitinase activity"/>
    <property type="evidence" value="ECO:0007669"/>
    <property type="project" value="UniProtKB-EC"/>
</dbReference>
<keyword evidence="11" id="KW-1185">Reference proteome</keyword>
<dbReference type="InterPro" id="IPR050185">
    <property type="entry name" value="Ub_carboxyl-term_hydrolase"/>
</dbReference>
<dbReference type="PANTHER" id="PTHR21646">
    <property type="entry name" value="UBIQUITIN CARBOXYL-TERMINAL HYDROLASE"/>
    <property type="match status" value="1"/>
</dbReference>
<evidence type="ECO:0000256" key="6">
    <source>
        <dbReference type="PROSITE-ProRule" id="PRU00502"/>
    </source>
</evidence>
<dbReference type="SMART" id="SM00290">
    <property type="entry name" value="ZnF_UBP"/>
    <property type="match status" value="1"/>
</dbReference>
<accession>A0AAV4Y5B1</accession>
<feature type="domain" description="UBP-type" evidence="9">
    <location>
        <begin position="32"/>
        <end position="144"/>
    </location>
</feature>
<dbReference type="Gene3D" id="3.90.70.10">
    <property type="entry name" value="Cysteine proteinases"/>
    <property type="match status" value="1"/>
</dbReference>
<dbReference type="PANTHER" id="PTHR21646:SF39">
    <property type="entry name" value="UBIQUITIN CARBOXYL-TERMINAL HYDROLASE 16"/>
    <property type="match status" value="1"/>
</dbReference>
<feature type="domain" description="USP" evidence="8">
    <location>
        <begin position="208"/>
        <end position="410"/>
    </location>
</feature>
<dbReference type="EC" id="3.4.19.12" evidence="2"/>
<keyword evidence="5" id="KW-0862">Zinc</keyword>
<organism evidence="10 11">
    <name type="scientific">Caerostris extrusa</name>
    <name type="common">Bark spider</name>
    <name type="synonym">Caerostris bankana</name>
    <dbReference type="NCBI Taxonomy" id="172846"/>
    <lineage>
        <taxon>Eukaryota</taxon>
        <taxon>Metazoa</taxon>
        <taxon>Ecdysozoa</taxon>
        <taxon>Arthropoda</taxon>
        <taxon>Chelicerata</taxon>
        <taxon>Arachnida</taxon>
        <taxon>Araneae</taxon>
        <taxon>Araneomorphae</taxon>
        <taxon>Entelegynae</taxon>
        <taxon>Araneoidea</taxon>
        <taxon>Araneidae</taxon>
        <taxon>Caerostris</taxon>
    </lineage>
</organism>
<evidence type="ECO:0000256" key="5">
    <source>
        <dbReference type="ARBA" id="ARBA00022833"/>
    </source>
</evidence>
<evidence type="ECO:0000313" key="10">
    <source>
        <dbReference type="EMBL" id="GIZ02228.1"/>
    </source>
</evidence>
<dbReference type="SUPFAM" id="SSF57850">
    <property type="entry name" value="RING/U-box"/>
    <property type="match status" value="1"/>
</dbReference>
<dbReference type="PROSITE" id="PS50235">
    <property type="entry name" value="USP_3"/>
    <property type="match status" value="1"/>
</dbReference>
<dbReference type="SUPFAM" id="SSF54001">
    <property type="entry name" value="Cysteine proteinases"/>
    <property type="match status" value="1"/>
</dbReference>
<evidence type="ECO:0000256" key="3">
    <source>
        <dbReference type="ARBA" id="ARBA00022723"/>
    </source>
</evidence>
<dbReference type="GO" id="GO:0016579">
    <property type="term" value="P:protein deubiquitination"/>
    <property type="evidence" value="ECO:0007669"/>
    <property type="project" value="InterPro"/>
</dbReference>